<feature type="transmembrane region" description="Helical" evidence="2">
    <location>
        <begin position="106"/>
        <end position="124"/>
    </location>
</feature>
<keyword evidence="4" id="KW-1185">Reference proteome</keyword>
<keyword evidence="2" id="KW-0812">Transmembrane</keyword>
<evidence type="ECO:0000313" key="3">
    <source>
        <dbReference type="EMBL" id="KJA10602.1"/>
    </source>
</evidence>
<feature type="transmembrane region" description="Helical" evidence="2">
    <location>
        <begin position="6"/>
        <end position="26"/>
    </location>
</feature>
<evidence type="ECO:0000256" key="2">
    <source>
        <dbReference type="SAM" id="Phobius"/>
    </source>
</evidence>
<dbReference type="Proteomes" id="UP000032566">
    <property type="component" value="Unassembled WGS sequence"/>
</dbReference>
<organism evidence="3 4">
    <name type="scientific">Acidovorax temperans</name>
    <dbReference type="NCBI Taxonomy" id="80878"/>
    <lineage>
        <taxon>Bacteria</taxon>
        <taxon>Pseudomonadati</taxon>
        <taxon>Pseudomonadota</taxon>
        <taxon>Betaproteobacteria</taxon>
        <taxon>Burkholderiales</taxon>
        <taxon>Comamonadaceae</taxon>
        <taxon>Acidovorax</taxon>
    </lineage>
</organism>
<dbReference type="OrthoDB" id="9806665at2"/>
<dbReference type="PATRIC" id="fig|80878.5.peg.1641"/>
<dbReference type="STRING" id="80878.RP29_09950"/>
<dbReference type="RefSeq" id="WP_044397913.1">
    <property type="nucleotide sequence ID" value="NZ_JXYQ01000030.1"/>
</dbReference>
<protein>
    <recommendedName>
        <fullName evidence="5">YggT family protein</fullName>
    </recommendedName>
</protein>
<dbReference type="GO" id="GO:0016020">
    <property type="term" value="C:membrane"/>
    <property type="evidence" value="ECO:0007669"/>
    <property type="project" value="InterPro"/>
</dbReference>
<evidence type="ECO:0000313" key="4">
    <source>
        <dbReference type="Proteomes" id="UP000032566"/>
    </source>
</evidence>
<dbReference type="AlphaFoldDB" id="A0A0D7K9F8"/>
<comment type="similarity">
    <text evidence="1">Belongs to the YggT family.</text>
</comment>
<name>A0A0D7K9F8_9BURK</name>
<dbReference type="PANTHER" id="PTHR33219:SF14">
    <property type="entry name" value="PROTEIN COFACTOR ASSEMBLY OF COMPLEX C SUBUNIT B CCB3, CHLOROPLASTIC-RELATED"/>
    <property type="match status" value="1"/>
</dbReference>
<dbReference type="InterPro" id="IPR003425">
    <property type="entry name" value="CCB3/YggT"/>
</dbReference>
<evidence type="ECO:0008006" key="5">
    <source>
        <dbReference type="Google" id="ProtNLM"/>
    </source>
</evidence>
<evidence type="ECO:0000256" key="1">
    <source>
        <dbReference type="ARBA" id="ARBA00010894"/>
    </source>
</evidence>
<comment type="caution">
    <text evidence="3">The sequence shown here is derived from an EMBL/GenBank/DDBJ whole genome shotgun (WGS) entry which is preliminary data.</text>
</comment>
<gene>
    <name evidence="3" type="ORF">RP29_09950</name>
</gene>
<proteinExistence type="inferred from homology"/>
<reference evidence="3 4" key="1">
    <citation type="submission" date="2014-12" db="EMBL/GenBank/DDBJ databases">
        <title>Isolation of bacteria from lake water.</title>
        <authorList>
            <person name="Sheng K.-Y."/>
            <person name="Chin P.-S."/>
            <person name="Chan K.-G."/>
            <person name="Tan G.S."/>
        </authorList>
    </citation>
    <scope>NUCLEOTIDE SEQUENCE [LARGE SCALE GENOMIC DNA]</scope>
    <source>
        <strain evidence="3 4">KY4</strain>
    </source>
</reference>
<feature type="transmembrane region" description="Helical" evidence="2">
    <location>
        <begin position="160"/>
        <end position="185"/>
    </location>
</feature>
<feature type="transmembrane region" description="Helical" evidence="2">
    <location>
        <begin position="77"/>
        <end position="99"/>
    </location>
</feature>
<dbReference type="EMBL" id="JXYQ01000030">
    <property type="protein sequence ID" value="KJA10602.1"/>
    <property type="molecule type" value="Genomic_DNA"/>
</dbReference>
<keyword evidence="2" id="KW-1133">Transmembrane helix</keyword>
<sequence length="187" mass="19986">MLYQIATLLLDVIGGLLTGACLLRLYMQWQRVPFSNPVGALVFALTDWFIMPLRRLIPPTGQWDISSLVGGLLVQQVQYGLLWLIAGGAISGAVVPLLAAFGLVRVAISGLIGLLIVHAILSWVQTRSPMSDVIGRLCAPLLRPVQRFVPLVGGLDLSPLVLLVLLQIAMIVLGHLQAAVLTGALQG</sequence>
<keyword evidence="2" id="KW-0472">Membrane</keyword>
<accession>A0A0D7K9F8</accession>
<dbReference type="PANTHER" id="PTHR33219">
    <property type="entry name" value="YLMG HOMOLOG PROTEIN 2, CHLOROPLASTIC"/>
    <property type="match status" value="1"/>
</dbReference>
<feature type="transmembrane region" description="Helical" evidence="2">
    <location>
        <begin position="38"/>
        <end position="57"/>
    </location>
</feature>
<dbReference type="Pfam" id="PF02325">
    <property type="entry name" value="CCB3_YggT"/>
    <property type="match status" value="2"/>
</dbReference>